<dbReference type="RefSeq" id="WP_130512412.1">
    <property type="nucleotide sequence ID" value="NZ_SHKY01000001.1"/>
</dbReference>
<dbReference type="NCBIfam" id="TIGR02937">
    <property type="entry name" value="sigma70-ECF"/>
    <property type="match status" value="1"/>
</dbReference>
<dbReference type="GO" id="GO:0003677">
    <property type="term" value="F:DNA binding"/>
    <property type="evidence" value="ECO:0007669"/>
    <property type="project" value="UniProtKB-KW"/>
</dbReference>
<feature type="domain" description="RNA polymerase sigma-70 region 2" evidence="6">
    <location>
        <begin position="16"/>
        <end position="81"/>
    </location>
</feature>
<dbReference type="InterPro" id="IPR014284">
    <property type="entry name" value="RNA_pol_sigma-70_dom"/>
</dbReference>
<dbReference type="PANTHER" id="PTHR43133:SF50">
    <property type="entry name" value="ECF RNA POLYMERASE SIGMA FACTOR SIGM"/>
    <property type="match status" value="1"/>
</dbReference>
<dbReference type="PANTHER" id="PTHR43133">
    <property type="entry name" value="RNA POLYMERASE ECF-TYPE SIGMA FACTO"/>
    <property type="match status" value="1"/>
</dbReference>
<keyword evidence="5" id="KW-0804">Transcription</keyword>
<evidence type="ECO:0000256" key="3">
    <source>
        <dbReference type="ARBA" id="ARBA00023082"/>
    </source>
</evidence>
<dbReference type="Pfam" id="PF04542">
    <property type="entry name" value="Sigma70_r2"/>
    <property type="match status" value="1"/>
</dbReference>
<evidence type="ECO:0000313" key="9">
    <source>
        <dbReference type="Proteomes" id="UP000292564"/>
    </source>
</evidence>
<dbReference type="AlphaFoldDB" id="A0A4Q7ZSY6"/>
<evidence type="ECO:0000256" key="5">
    <source>
        <dbReference type="ARBA" id="ARBA00023163"/>
    </source>
</evidence>
<dbReference type="SUPFAM" id="SSF88946">
    <property type="entry name" value="Sigma2 domain of RNA polymerase sigma factors"/>
    <property type="match status" value="1"/>
</dbReference>
<dbReference type="CDD" id="cd06171">
    <property type="entry name" value="Sigma70_r4"/>
    <property type="match status" value="1"/>
</dbReference>
<feature type="domain" description="RNA polymerase sigma factor 70 region 4 type 2" evidence="7">
    <location>
        <begin position="105"/>
        <end position="157"/>
    </location>
</feature>
<evidence type="ECO:0000259" key="7">
    <source>
        <dbReference type="Pfam" id="PF08281"/>
    </source>
</evidence>
<evidence type="ECO:0000256" key="1">
    <source>
        <dbReference type="ARBA" id="ARBA00010641"/>
    </source>
</evidence>
<comment type="similarity">
    <text evidence="1">Belongs to the sigma-70 factor family. ECF subfamily.</text>
</comment>
<dbReference type="NCBIfam" id="TIGR02983">
    <property type="entry name" value="SigE-fam_strep"/>
    <property type="match status" value="1"/>
</dbReference>
<evidence type="ECO:0000259" key="6">
    <source>
        <dbReference type="Pfam" id="PF04542"/>
    </source>
</evidence>
<dbReference type="Gene3D" id="1.10.1740.10">
    <property type="match status" value="1"/>
</dbReference>
<gene>
    <name evidence="8" type="ORF">EV385_5920</name>
</gene>
<dbReference type="InterPro" id="IPR013325">
    <property type="entry name" value="RNA_pol_sigma_r2"/>
</dbReference>
<accession>A0A4Q7ZSY6</accession>
<proteinExistence type="inferred from homology"/>
<dbReference type="OrthoDB" id="3692620at2"/>
<dbReference type="InterPro" id="IPR013249">
    <property type="entry name" value="RNA_pol_sigma70_r4_t2"/>
</dbReference>
<dbReference type="InterPro" id="IPR039425">
    <property type="entry name" value="RNA_pol_sigma-70-like"/>
</dbReference>
<sequence length="174" mass="20127">MKIESGDERAEFVAFVQARQHRLLRSAYLVCGDHHLAEDLLQGALVKLALRWRQVRDGEPEAFLRTVIYRDAVSWWRRWRREHLSAQVPEPPRRDRAADDVPIRLALEQALFRLAPRQRAVLVLRYFDDLTEARTAEILGVTVGTVKSQANAALRRLRELAPELGEITRTGREK</sequence>
<dbReference type="SUPFAM" id="SSF88659">
    <property type="entry name" value="Sigma3 and sigma4 domains of RNA polymerase sigma factors"/>
    <property type="match status" value="1"/>
</dbReference>
<dbReference type="GO" id="GO:0016987">
    <property type="term" value="F:sigma factor activity"/>
    <property type="evidence" value="ECO:0007669"/>
    <property type="project" value="UniProtKB-KW"/>
</dbReference>
<dbReference type="Gene3D" id="1.10.10.10">
    <property type="entry name" value="Winged helix-like DNA-binding domain superfamily/Winged helix DNA-binding domain"/>
    <property type="match status" value="1"/>
</dbReference>
<evidence type="ECO:0000256" key="4">
    <source>
        <dbReference type="ARBA" id="ARBA00023125"/>
    </source>
</evidence>
<dbReference type="InterPro" id="IPR014325">
    <property type="entry name" value="RNA_pol_sigma-E_actinobac"/>
</dbReference>
<evidence type="ECO:0000256" key="2">
    <source>
        <dbReference type="ARBA" id="ARBA00023015"/>
    </source>
</evidence>
<dbReference type="InterPro" id="IPR013324">
    <property type="entry name" value="RNA_pol_sigma_r3/r4-like"/>
</dbReference>
<dbReference type="EMBL" id="SHKY01000001">
    <property type="protein sequence ID" value="RZU53984.1"/>
    <property type="molecule type" value="Genomic_DNA"/>
</dbReference>
<dbReference type="InterPro" id="IPR007627">
    <property type="entry name" value="RNA_pol_sigma70_r2"/>
</dbReference>
<keyword evidence="2" id="KW-0805">Transcription regulation</keyword>
<keyword evidence="3" id="KW-0731">Sigma factor</keyword>
<comment type="caution">
    <text evidence="8">The sequence shown here is derived from an EMBL/GenBank/DDBJ whole genome shotgun (WGS) entry which is preliminary data.</text>
</comment>
<evidence type="ECO:0000313" key="8">
    <source>
        <dbReference type="EMBL" id="RZU53984.1"/>
    </source>
</evidence>
<keyword evidence="9" id="KW-1185">Reference proteome</keyword>
<dbReference type="InterPro" id="IPR036388">
    <property type="entry name" value="WH-like_DNA-bd_sf"/>
</dbReference>
<dbReference type="Proteomes" id="UP000292564">
    <property type="component" value="Unassembled WGS sequence"/>
</dbReference>
<dbReference type="Pfam" id="PF08281">
    <property type="entry name" value="Sigma70_r4_2"/>
    <property type="match status" value="1"/>
</dbReference>
<protein>
    <submittedName>
        <fullName evidence="8">RNA polymerase sigma-70 factor (Sigma-E family)</fullName>
    </submittedName>
</protein>
<name>A0A4Q7ZSY6_9ACTN</name>
<dbReference type="GO" id="GO:0006352">
    <property type="term" value="P:DNA-templated transcription initiation"/>
    <property type="evidence" value="ECO:0007669"/>
    <property type="project" value="InterPro"/>
</dbReference>
<reference evidence="8 9" key="1">
    <citation type="submission" date="2019-02" db="EMBL/GenBank/DDBJ databases">
        <title>Sequencing the genomes of 1000 actinobacteria strains.</title>
        <authorList>
            <person name="Klenk H.-P."/>
        </authorList>
    </citation>
    <scope>NUCLEOTIDE SEQUENCE [LARGE SCALE GENOMIC DNA]</scope>
    <source>
        <strain evidence="8 9">DSM 45162</strain>
    </source>
</reference>
<organism evidence="8 9">
    <name type="scientific">Krasilnikovia cinnamomea</name>
    <dbReference type="NCBI Taxonomy" id="349313"/>
    <lineage>
        <taxon>Bacteria</taxon>
        <taxon>Bacillati</taxon>
        <taxon>Actinomycetota</taxon>
        <taxon>Actinomycetes</taxon>
        <taxon>Micromonosporales</taxon>
        <taxon>Micromonosporaceae</taxon>
        <taxon>Krasilnikovia</taxon>
    </lineage>
</organism>
<keyword evidence="4" id="KW-0238">DNA-binding</keyword>